<dbReference type="InterPro" id="IPR006674">
    <property type="entry name" value="HD_domain"/>
</dbReference>
<evidence type="ECO:0000259" key="15">
    <source>
        <dbReference type="SMART" id="SM00471"/>
    </source>
</evidence>
<dbReference type="GO" id="GO:0009435">
    <property type="term" value="P:NAD+ biosynthetic process"/>
    <property type="evidence" value="ECO:0007669"/>
    <property type="project" value="UniProtKB-UniRule"/>
</dbReference>
<dbReference type="Proteomes" id="UP000654279">
    <property type="component" value="Unassembled WGS sequence"/>
</dbReference>
<comment type="caution">
    <text evidence="16">The sequence shown here is derived from an EMBL/GenBank/DDBJ whole genome shotgun (WGS) entry which is preliminary data.</text>
</comment>
<dbReference type="Pfam" id="PF01467">
    <property type="entry name" value="CTP_transf_like"/>
    <property type="match status" value="1"/>
</dbReference>
<dbReference type="InterPro" id="IPR005248">
    <property type="entry name" value="NadD/NMNAT"/>
</dbReference>
<dbReference type="EMBL" id="JACRSO010000006">
    <property type="protein sequence ID" value="MBC8530129.1"/>
    <property type="molecule type" value="Genomic_DNA"/>
</dbReference>
<keyword evidence="11 14" id="KW-0520">NAD</keyword>
<feature type="domain" description="HD/PDEase" evidence="15">
    <location>
        <begin position="229"/>
        <end position="363"/>
    </location>
</feature>
<evidence type="ECO:0000256" key="14">
    <source>
        <dbReference type="HAMAP-Rule" id="MF_00244"/>
    </source>
</evidence>
<keyword evidence="10" id="KW-0408">Iron</keyword>
<keyword evidence="7 14" id="KW-0547">Nucleotide-binding</keyword>
<evidence type="ECO:0000256" key="6">
    <source>
        <dbReference type="ARBA" id="ARBA00022723"/>
    </source>
</evidence>
<comment type="pathway">
    <text evidence="2 14">Cofactor biosynthesis; NAD(+) biosynthesis; deamido-NAD(+) from nicotinate D-ribonucleotide: step 1/1.</text>
</comment>
<evidence type="ECO:0000256" key="1">
    <source>
        <dbReference type="ARBA" id="ARBA00002324"/>
    </source>
</evidence>
<dbReference type="GO" id="GO:0004515">
    <property type="term" value="F:nicotinate-nucleotide adenylyltransferase activity"/>
    <property type="evidence" value="ECO:0007669"/>
    <property type="project" value="UniProtKB-UniRule"/>
</dbReference>
<dbReference type="SUPFAM" id="SSF52374">
    <property type="entry name" value="Nucleotidylyl transferase"/>
    <property type="match status" value="1"/>
</dbReference>
<dbReference type="InterPro" id="IPR014729">
    <property type="entry name" value="Rossmann-like_a/b/a_fold"/>
</dbReference>
<evidence type="ECO:0000256" key="7">
    <source>
        <dbReference type="ARBA" id="ARBA00022741"/>
    </source>
</evidence>
<gene>
    <name evidence="14" type="primary">nadD</name>
    <name evidence="16" type="ORF">H8699_11870</name>
</gene>
<evidence type="ECO:0000256" key="5">
    <source>
        <dbReference type="ARBA" id="ARBA00022695"/>
    </source>
</evidence>
<keyword evidence="4 14" id="KW-0808">Transferase</keyword>
<dbReference type="NCBIfam" id="TIGR00482">
    <property type="entry name" value="nicotinate (nicotinamide) nucleotide adenylyltransferase"/>
    <property type="match status" value="1"/>
</dbReference>
<name>A0A926D3A6_9FIRM</name>
<dbReference type="AlphaFoldDB" id="A0A926D3A6"/>
<evidence type="ECO:0000256" key="12">
    <source>
        <dbReference type="ARBA" id="ARBA00048721"/>
    </source>
</evidence>
<evidence type="ECO:0000313" key="16">
    <source>
        <dbReference type="EMBL" id="MBC8530129.1"/>
    </source>
</evidence>
<keyword evidence="17" id="KW-1185">Reference proteome</keyword>
<keyword evidence="6" id="KW-0479">Metal-binding</keyword>
<dbReference type="InterPro" id="IPR005249">
    <property type="entry name" value="YqeK"/>
</dbReference>
<comment type="catalytic activity">
    <reaction evidence="13">
        <text>P(1),P(4)-bis(5'-adenosyl) tetraphosphate + H2O = 2 ADP + 2 H(+)</text>
        <dbReference type="Rhea" id="RHEA:24252"/>
        <dbReference type="ChEBI" id="CHEBI:15377"/>
        <dbReference type="ChEBI" id="CHEBI:15378"/>
        <dbReference type="ChEBI" id="CHEBI:58141"/>
        <dbReference type="ChEBI" id="CHEBI:456216"/>
        <dbReference type="EC" id="3.6.1.41"/>
    </reaction>
</comment>
<dbReference type="EC" id="2.7.7.18" evidence="14"/>
<comment type="function">
    <text evidence="1 14">Catalyzes the reversible adenylation of nicotinate mononucleotide (NaMN) to nicotinic acid adenine dinucleotide (NaAD).</text>
</comment>
<dbReference type="SMART" id="SM00471">
    <property type="entry name" value="HDc"/>
    <property type="match status" value="1"/>
</dbReference>
<dbReference type="Gene3D" id="1.10.3210.10">
    <property type="entry name" value="Hypothetical protein af1432"/>
    <property type="match status" value="1"/>
</dbReference>
<dbReference type="RefSeq" id="WP_249285872.1">
    <property type="nucleotide sequence ID" value="NZ_JACRSO010000006.1"/>
</dbReference>
<dbReference type="InterPro" id="IPR003607">
    <property type="entry name" value="HD/PDEase_dom"/>
</dbReference>
<dbReference type="NCBIfam" id="TIGR00277">
    <property type="entry name" value="HDIG"/>
    <property type="match status" value="1"/>
</dbReference>
<dbReference type="PANTHER" id="PTHR39321:SF3">
    <property type="entry name" value="PHOSPHOPANTETHEINE ADENYLYLTRANSFERASE"/>
    <property type="match status" value="1"/>
</dbReference>
<evidence type="ECO:0000256" key="8">
    <source>
        <dbReference type="ARBA" id="ARBA00022801"/>
    </source>
</evidence>
<keyword evidence="9 14" id="KW-0067">ATP-binding</keyword>
<evidence type="ECO:0000256" key="10">
    <source>
        <dbReference type="ARBA" id="ARBA00023004"/>
    </source>
</evidence>
<evidence type="ECO:0000256" key="13">
    <source>
        <dbReference type="ARBA" id="ARBA00049417"/>
    </source>
</evidence>
<evidence type="ECO:0000256" key="4">
    <source>
        <dbReference type="ARBA" id="ARBA00022679"/>
    </source>
</evidence>
<proteinExistence type="inferred from homology"/>
<dbReference type="GO" id="GO:0046872">
    <property type="term" value="F:metal ion binding"/>
    <property type="evidence" value="ECO:0007669"/>
    <property type="project" value="UniProtKB-KW"/>
</dbReference>
<evidence type="ECO:0000256" key="2">
    <source>
        <dbReference type="ARBA" id="ARBA00005019"/>
    </source>
</evidence>
<dbReference type="InterPro" id="IPR004821">
    <property type="entry name" value="Cyt_trans-like"/>
</dbReference>
<keyword evidence="5 14" id="KW-0548">Nucleotidyltransferase</keyword>
<comment type="similarity">
    <text evidence="14">Belongs to the NadD family.</text>
</comment>
<accession>A0A926D3A6</accession>
<evidence type="ECO:0000313" key="17">
    <source>
        <dbReference type="Proteomes" id="UP000654279"/>
    </source>
</evidence>
<dbReference type="NCBIfam" id="TIGR00488">
    <property type="entry name" value="bis(5'-nucleosyl)-tetraphosphatase (symmetrical) YqeK"/>
    <property type="match status" value="1"/>
</dbReference>
<dbReference type="PANTHER" id="PTHR39321">
    <property type="entry name" value="NICOTINATE-NUCLEOTIDE ADENYLYLTRANSFERASE-RELATED"/>
    <property type="match status" value="1"/>
</dbReference>
<dbReference type="InterPro" id="IPR006675">
    <property type="entry name" value="HDIG_dom"/>
</dbReference>
<dbReference type="GO" id="GO:0008803">
    <property type="term" value="F:bis(5'-nucleosyl)-tetraphosphatase (symmetrical) activity"/>
    <property type="evidence" value="ECO:0007669"/>
    <property type="project" value="UniProtKB-EC"/>
</dbReference>
<dbReference type="HAMAP" id="MF_00244">
    <property type="entry name" value="NaMN_adenylyltr"/>
    <property type="match status" value="1"/>
</dbReference>
<evidence type="ECO:0000256" key="3">
    <source>
        <dbReference type="ARBA" id="ARBA00022642"/>
    </source>
</evidence>
<evidence type="ECO:0000256" key="11">
    <source>
        <dbReference type="ARBA" id="ARBA00023027"/>
    </source>
</evidence>
<dbReference type="Pfam" id="PF01966">
    <property type="entry name" value="HD"/>
    <property type="match status" value="1"/>
</dbReference>
<dbReference type="NCBIfam" id="NF000840">
    <property type="entry name" value="PRK00071.1-3"/>
    <property type="match status" value="1"/>
</dbReference>
<organism evidence="16 17">
    <name type="scientific">Luoshenia tenuis</name>
    <dbReference type="NCBI Taxonomy" id="2763654"/>
    <lineage>
        <taxon>Bacteria</taxon>
        <taxon>Bacillati</taxon>
        <taxon>Bacillota</taxon>
        <taxon>Clostridia</taxon>
        <taxon>Christensenellales</taxon>
        <taxon>Christensenellaceae</taxon>
        <taxon>Luoshenia</taxon>
    </lineage>
</organism>
<sequence length="409" mass="46264">MNSDLAQHRLGIMGGTFDPIHKGHIMIAEYATKAFNLERVLFIPTGRPPHKREIRLAGGEERLQMCRLAVKGHPDFVVDDREVRRQGTTYTVDTMQELHKAYGPGWQFYFIIGTDTLQVIDSWRCFPQVAKMTEFIAIYRPGDEREELTRCAQRLERQYGARIHFGAYEGPDISSTQVRRRVASGGAVDEWVPDAVDCYIRTHQLYKETEDGNRTMDFDAWTARLKAILSPQRFDHTLRTRDMAVELAKRYGVDADKAQAAALLHDCAKEMERAQMLDVIGKAGMQVSGETLEFCRRNGCYGILHGPAGAAAAKIDFGVTDPEILSAIAWHTLGQPEMGMLDKVIYTADILEEGRQWPGIEEVRAAIQKDLDEGLRLCVGRGMEYLIQTNRPIHPSALALWNELNFTNH</sequence>
<reference evidence="16" key="1">
    <citation type="submission" date="2020-08" db="EMBL/GenBank/DDBJ databases">
        <title>Genome public.</title>
        <authorList>
            <person name="Liu C."/>
            <person name="Sun Q."/>
        </authorList>
    </citation>
    <scope>NUCLEOTIDE SEQUENCE</scope>
    <source>
        <strain evidence="16">NSJ-44</strain>
    </source>
</reference>
<protein>
    <recommendedName>
        <fullName evidence="14">Probable nicotinate-nucleotide adenylyltransferase</fullName>
        <ecNumber evidence="14">2.7.7.18</ecNumber>
    </recommendedName>
    <alternativeName>
        <fullName evidence="14">Deamido-NAD(+) diphosphorylase</fullName>
    </alternativeName>
    <alternativeName>
        <fullName evidence="14">Deamido-NAD(+) pyrophosphorylase</fullName>
    </alternativeName>
    <alternativeName>
        <fullName evidence="14">Nicotinate mononucleotide adenylyltransferase</fullName>
        <shortName evidence="14">NaMN adenylyltransferase</shortName>
    </alternativeName>
</protein>
<dbReference type="CDD" id="cd02165">
    <property type="entry name" value="NMNAT"/>
    <property type="match status" value="1"/>
</dbReference>
<comment type="catalytic activity">
    <reaction evidence="12 14">
        <text>nicotinate beta-D-ribonucleotide + ATP + H(+) = deamido-NAD(+) + diphosphate</text>
        <dbReference type="Rhea" id="RHEA:22860"/>
        <dbReference type="ChEBI" id="CHEBI:15378"/>
        <dbReference type="ChEBI" id="CHEBI:30616"/>
        <dbReference type="ChEBI" id="CHEBI:33019"/>
        <dbReference type="ChEBI" id="CHEBI:57502"/>
        <dbReference type="ChEBI" id="CHEBI:58437"/>
        <dbReference type="EC" id="2.7.7.18"/>
    </reaction>
</comment>
<dbReference type="CDD" id="cd00077">
    <property type="entry name" value="HDc"/>
    <property type="match status" value="1"/>
</dbReference>
<evidence type="ECO:0000256" key="9">
    <source>
        <dbReference type="ARBA" id="ARBA00022840"/>
    </source>
</evidence>
<keyword evidence="8" id="KW-0378">Hydrolase</keyword>
<dbReference type="GO" id="GO:0005524">
    <property type="term" value="F:ATP binding"/>
    <property type="evidence" value="ECO:0007669"/>
    <property type="project" value="UniProtKB-KW"/>
</dbReference>
<dbReference type="Gene3D" id="3.40.50.620">
    <property type="entry name" value="HUPs"/>
    <property type="match status" value="1"/>
</dbReference>
<keyword evidence="3 14" id="KW-0662">Pyridine nucleotide biosynthesis</keyword>
<dbReference type="NCBIfam" id="TIGR00125">
    <property type="entry name" value="cyt_tran_rel"/>
    <property type="match status" value="1"/>
</dbReference>
<dbReference type="SUPFAM" id="SSF109604">
    <property type="entry name" value="HD-domain/PDEase-like"/>
    <property type="match status" value="1"/>
</dbReference>